<dbReference type="AlphaFoldDB" id="A0A917SWS2"/>
<keyword evidence="6" id="KW-1185">Reference proteome</keyword>
<evidence type="ECO:0000313" key="6">
    <source>
        <dbReference type="Proteomes" id="UP000655208"/>
    </source>
</evidence>
<evidence type="ECO:0000313" key="5">
    <source>
        <dbReference type="EMBL" id="GGM00193.1"/>
    </source>
</evidence>
<reference evidence="5" key="2">
    <citation type="submission" date="2020-09" db="EMBL/GenBank/DDBJ databases">
        <authorList>
            <person name="Sun Q."/>
            <person name="Zhou Y."/>
        </authorList>
    </citation>
    <scope>NUCLEOTIDE SEQUENCE</scope>
    <source>
        <strain evidence="5">CGMCC 4.7308</strain>
    </source>
</reference>
<dbReference type="InterPro" id="IPR036388">
    <property type="entry name" value="WH-like_DNA-bd_sf"/>
</dbReference>
<comment type="caution">
    <text evidence="5">The sequence shown here is derived from an EMBL/GenBank/DDBJ whole genome shotgun (WGS) entry which is preliminary data.</text>
</comment>
<name>A0A917SWS2_9ACTN</name>
<evidence type="ECO:0000256" key="3">
    <source>
        <dbReference type="ARBA" id="ARBA00023163"/>
    </source>
</evidence>
<dbReference type="InterPro" id="IPR002577">
    <property type="entry name" value="HTH_HxlR"/>
</dbReference>
<dbReference type="Gene3D" id="1.10.10.10">
    <property type="entry name" value="Winged helix-like DNA-binding domain superfamily/Winged helix DNA-binding domain"/>
    <property type="match status" value="1"/>
</dbReference>
<dbReference type="GO" id="GO:0003677">
    <property type="term" value="F:DNA binding"/>
    <property type="evidence" value="ECO:0007669"/>
    <property type="project" value="UniProtKB-KW"/>
</dbReference>
<dbReference type="Pfam" id="PF01638">
    <property type="entry name" value="HxlR"/>
    <property type="match status" value="1"/>
</dbReference>
<gene>
    <name evidence="5" type="ORF">GCM10011594_20350</name>
</gene>
<keyword evidence="1" id="KW-0805">Transcription regulation</keyword>
<dbReference type="EMBL" id="BMNA01000003">
    <property type="protein sequence ID" value="GGM00193.1"/>
    <property type="molecule type" value="Genomic_DNA"/>
</dbReference>
<feature type="domain" description="HTH hxlR-type" evidence="4">
    <location>
        <begin position="16"/>
        <end position="114"/>
    </location>
</feature>
<keyword evidence="2" id="KW-0238">DNA-binding</keyword>
<keyword evidence="3" id="KW-0804">Transcription</keyword>
<evidence type="ECO:0000256" key="2">
    <source>
        <dbReference type="ARBA" id="ARBA00023125"/>
    </source>
</evidence>
<accession>A0A917SWS2</accession>
<reference evidence="5" key="1">
    <citation type="journal article" date="2014" name="Int. J. Syst. Evol. Microbiol.">
        <title>Complete genome sequence of Corynebacterium casei LMG S-19264T (=DSM 44701T), isolated from a smear-ripened cheese.</title>
        <authorList>
            <consortium name="US DOE Joint Genome Institute (JGI-PGF)"/>
            <person name="Walter F."/>
            <person name="Albersmeier A."/>
            <person name="Kalinowski J."/>
            <person name="Ruckert C."/>
        </authorList>
    </citation>
    <scope>NUCLEOTIDE SEQUENCE</scope>
    <source>
        <strain evidence="5">CGMCC 4.7308</strain>
    </source>
</reference>
<dbReference type="PROSITE" id="PS51118">
    <property type="entry name" value="HTH_HXLR"/>
    <property type="match status" value="1"/>
</dbReference>
<sequence length="128" mass="13769">MDTESGTVEGAVADGRSVRGVLDRLGDKWTVLVVATLAGGPLRFGQLHRAVDGISQRMLTLTLRHLERDGMVHRTVHPEVPPRVEYRLTDLGRGSVPLLQGLRDWSAAHAAEIGAARAAFDGRHTASG</sequence>
<proteinExistence type="predicted"/>
<organism evidence="5 6">
    <name type="scientific">Nakamurella endophytica</name>
    <dbReference type="NCBI Taxonomy" id="1748367"/>
    <lineage>
        <taxon>Bacteria</taxon>
        <taxon>Bacillati</taxon>
        <taxon>Actinomycetota</taxon>
        <taxon>Actinomycetes</taxon>
        <taxon>Nakamurellales</taxon>
        <taxon>Nakamurellaceae</taxon>
        <taxon>Nakamurella</taxon>
    </lineage>
</organism>
<protein>
    <submittedName>
        <fullName evidence="5">Transcriptional regulator</fullName>
    </submittedName>
</protein>
<dbReference type="InterPro" id="IPR036390">
    <property type="entry name" value="WH_DNA-bd_sf"/>
</dbReference>
<dbReference type="Proteomes" id="UP000655208">
    <property type="component" value="Unassembled WGS sequence"/>
</dbReference>
<dbReference type="RefSeq" id="WP_188941367.1">
    <property type="nucleotide sequence ID" value="NZ_BMNA01000003.1"/>
</dbReference>
<evidence type="ECO:0000256" key="1">
    <source>
        <dbReference type="ARBA" id="ARBA00023015"/>
    </source>
</evidence>
<evidence type="ECO:0000259" key="4">
    <source>
        <dbReference type="PROSITE" id="PS51118"/>
    </source>
</evidence>
<dbReference type="PANTHER" id="PTHR33204">
    <property type="entry name" value="TRANSCRIPTIONAL REGULATOR, MARR FAMILY"/>
    <property type="match status" value="1"/>
</dbReference>
<dbReference type="PANTHER" id="PTHR33204:SF39">
    <property type="entry name" value="TRANSCRIPTIONAL REGULATORY PROTEIN"/>
    <property type="match status" value="1"/>
</dbReference>
<dbReference type="SUPFAM" id="SSF46785">
    <property type="entry name" value="Winged helix' DNA-binding domain"/>
    <property type="match status" value="1"/>
</dbReference>